<proteinExistence type="predicted"/>
<evidence type="ECO:0000313" key="2">
    <source>
        <dbReference type="EMBL" id="PGH01718.1"/>
    </source>
</evidence>
<keyword evidence="3" id="KW-1185">Reference proteome</keyword>
<feature type="compositionally biased region" description="Polar residues" evidence="1">
    <location>
        <begin position="22"/>
        <end position="31"/>
    </location>
</feature>
<comment type="caution">
    <text evidence="2">The sequence shown here is derived from an EMBL/GenBank/DDBJ whole genome shotgun (WGS) entry which is preliminary data.</text>
</comment>
<dbReference type="EMBL" id="PDNC01000068">
    <property type="protein sequence ID" value="PGH01718.1"/>
    <property type="molecule type" value="Genomic_DNA"/>
</dbReference>
<feature type="region of interest" description="Disordered" evidence="1">
    <location>
        <begin position="1"/>
        <end position="31"/>
    </location>
</feature>
<evidence type="ECO:0000313" key="3">
    <source>
        <dbReference type="Proteomes" id="UP000224080"/>
    </source>
</evidence>
<evidence type="ECO:0000256" key="1">
    <source>
        <dbReference type="SAM" id="MobiDB-lite"/>
    </source>
</evidence>
<feature type="compositionally biased region" description="Polar residues" evidence="1">
    <location>
        <begin position="1"/>
        <end position="12"/>
    </location>
</feature>
<dbReference type="OrthoDB" id="660759at2759"/>
<sequence>MASASFRDSMNSMGWARREPDTASTNRTASNSVFSSLQSLNPFADRGYVQLPAQDDSAAPLPAPTRREEDETWFSCGLWDPSSFSPPGLFSWGLWHMSSIWHPDLDFRSPAHTSHRSA</sequence>
<organism evidence="2 3">
    <name type="scientific">Blastomyces parvus</name>
    <dbReference type="NCBI Taxonomy" id="2060905"/>
    <lineage>
        <taxon>Eukaryota</taxon>
        <taxon>Fungi</taxon>
        <taxon>Dikarya</taxon>
        <taxon>Ascomycota</taxon>
        <taxon>Pezizomycotina</taxon>
        <taxon>Eurotiomycetes</taxon>
        <taxon>Eurotiomycetidae</taxon>
        <taxon>Onygenales</taxon>
        <taxon>Ajellomycetaceae</taxon>
        <taxon>Blastomyces</taxon>
    </lineage>
</organism>
<protein>
    <submittedName>
        <fullName evidence="2">Uncharacterized protein</fullName>
    </submittedName>
</protein>
<accession>A0A2B7WZ77</accession>
<reference evidence="2 3" key="1">
    <citation type="submission" date="2017-10" db="EMBL/GenBank/DDBJ databases">
        <title>Comparative genomics in systemic dimorphic fungi from Ajellomycetaceae.</title>
        <authorList>
            <person name="Munoz J.F."/>
            <person name="Mcewen J.G."/>
            <person name="Clay O.K."/>
            <person name="Cuomo C.A."/>
        </authorList>
    </citation>
    <scope>NUCLEOTIDE SEQUENCE [LARGE SCALE GENOMIC DNA]</scope>
    <source>
        <strain evidence="2 3">UAMH130</strain>
    </source>
</reference>
<dbReference type="AlphaFoldDB" id="A0A2B7WZ77"/>
<dbReference type="Proteomes" id="UP000224080">
    <property type="component" value="Unassembled WGS sequence"/>
</dbReference>
<gene>
    <name evidence="2" type="ORF">GX51_05034</name>
</gene>
<dbReference type="STRING" id="2060905.A0A2B7WZ77"/>
<name>A0A2B7WZ77_9EURO</name>